<feature type="region of interest" description="Disordered" evidence="3">
    <location>
        <begin position="47"/>
        <end position="122"/>
    </location>
</feature>
<evidence type="ECO:0000256" key="4">
    <source>
        <dbReference type="SAM" id="SignalP"/>
    </source>
</evidence>
<dbReference type="CDD" id="cd00037">
    <property type="entry name" value="CLECT"/>
    <property type="match status" value="1"/>
</dbReference>
<dbReference type="PANTHER" id="PTHR22803">
    <property type="entry name" value="MANNOSE, PHOSPHOLIPASE, LECTIN RECEPTOR RELATED"/>
    <property type="match status" value="1"/>
</dbReference>
<dbReference type="InterPro" id="IPR016187">
    <property type="entry name" value="CTDL_fold"/>
</dbReference>
<feature type="domain" description="C-type lectin" evidence="5">
    <location>
        <begin position="194"/>
        <end position="307"/>
    </location>
</feature>
<dbReference type="Proteomes" id="UP000887575">
    <property type="component" value="Unassembled WGS sequence"/>
</dbReference>
<name>A0AAF3E9Y8_9BILA</name>
<accession>A0AAF3E9Y8</accession>
<dbReference type="InterPro" id="IPR016186">
    <property type="entry name" value="C-type_lectin-like/link_sf"/>
</dbReference>
<dbReference type="AlphaFoldDB" id="A0AAF3E9Y8"/>
<keyword evidence="4" id="KW-0732">Signal</keyword>
<keyword evidence="2" id="KW-0175">Coiled coil</keyword>
<dbReference type="PROSITE" id="PS50041">
    <property type="entry name" value="C_TYPE_LECTIN_2"/>
    <property type="match status" value="1"/>
</dbReference>
<evidence type="ECO:0000256" key="3">
    <source>
        <dbReference type="SAM" id="MobiDB-lite"/>
    </source>
</evidence>
<evidence type="ECO:0000313" key="7">
    <source>
        <dbReference type="WBParaSite" id="MBELARI_LOCUS10723"/>
    </source>
</evidence>
<reference evidence="7" key="1">
    <citation type="submission" date="2024-02" db="UniProtKB">
        <authorList>
            <consortium name="WormBaseParasite"/>
        </authorList>
    </citation>
    <scope>IDENTIFICATION</scope>
</reference>
<dbReference type="Pfam" id="PF00059">
    <property type="entry name" value="Lectin_C"/>
    <property type="match status" value="1"/>
</dbReference>
<proteinExistence type="predicted"/>
<protein>
    <submittedName>
        <fullName evidence="7">C-type lectin domain-containing protein</fullName>
    </submittedName>
</protein>
<dbReference type="SUPFAM" id="SSF56436">
    <property type="entry name" value="C-type lectin-like"/>
    <property type="match status" value="1"/>
</dbReference>
<dbReference type="WBParaSite" id="MBELARI_LOCUS10723">
    <property type="protein sequence ID" value="MBELARI_LOCUS10723"/>
    <property type="gene ID" value="MBELARI_LOCUS10723"/>
</dbReference>
<feature type="signal peptide" evidence="4">
    <location>
        <begin position="1"/>
        <end position="18"/>
    </location>
</feature>
<feature type="compositionally biased region" description="Low complexity" evidence="3">
    <location>
        <begin position="108"/>
        <end position="117"/>
    </location>
</feature>
<dbReference type="InterPro" id="IPR050111">
    <property type="entry name" value="C-type_lectin/snaclec_domain"/>
</dbReference>
<evidence type="ECO:0000256" key="1">
    <source>
        <dbReference type="ARBA" id="ARBA00023157"/>
    </source>
</evidence>
<feature type="coiled-coil region" evidence="2">
    <location>
        <begin position="137"/>
        <end position="175"/>
    </location>
</feature>
<feature type="compositionally biased region" description="Basic and acidic residues" evidence="3">
    <location>
        <begin position="88"/>
        <end position="100"/>
    </location>
</feature>
<dbReference type="InterPro" id="IPR018378">
    <property type="entry name" value="C-type_lectin_CS"/>
</dbReference>
<evidence type="ECO:0000256" key="2">
    <source>
        <dbReference type="SAM" id="Coils"/>
    </source>
</evidence>
<sequence>MILFLVANALILLNSVSAGTQICGSFGNNWSAEIRCLRSLLSQCWGGRSGPGRDVRSHPPFMRNEPHQSQQGPQNHWTPPQNTNQNDQPRHSFERIESWRQAEPPKPTTTARPTATVPAPPTFSCGECTRKLKDTMAKEMDSRLERTRNEFNDQIRELETRVQKALTNHSQQSDKEMRSLTKKVDLLTTRVYRFTDREYVFVNRKESWYHASEQCHLWGGKLASVASDEENLFISKILPNNTAAWIGYNDIQREQEFVNSDETSTNFTNWATGQPDNGNWNENCVLVHSNGQWSDEFCMIARDFLCKR</sequence>
<evidence type="ECO:0000259" key="5">
    <source>
        <dbReference type="PROSITE" id="PS50041"/>
    </source>
</evidence>
<dbReference type="PROSITE" id="PS00615">
    <property type="entry name" value="C_TYPE_LECTIN_1"/>
    <property type="match status" value="1"/>
</dbReference>
<dbReference type="SMART" id="SM00034">
    <property type="entry name" value="CLECT"/>
    <property type="match status" value="1"/>
</dbReference>
<keyword evidence="6" id="KW-1185">Reference proteome</keyword>
<dbReference type="Gene3D" id="3.10.100.10">
    <property type="entry name" value="Mannose-Binding Protein A, subunit A"/>
    <property type="match status" value="1"/>
</dbReference>
<organism evidence="6 7">
    <name type="scientific">Mesorhabditis belari</name>
    <dbReference type="NCBI Taxonomy" id="2138241"/>
    <lineage>
        <taxon>Eukaryota</taxon>
        <taxon>Metazoa</taxon>
        <taxon>Ecdysozoa</taxon>
        <taxon>Nematoda</taxon>
        <taxon>Chromadorea</taxon>
        <taxon>Rhabditida</taxon>
        <taxon>Rhabditina</taxon>
        <taxon>Rhabditomorpha</taxon>
        <taxon>Rhabditoidea</taxon>
        <taxon>Rhabditidae</taxon>
        <taxon>Mesorhabditinae</taxon>
        <taxon>Mesorhabditis</taxon>
    </lineage>
</organism>
<feature type="compositionally biased region" description="Polar residues" evidence="3">
    <location>
        <begin position="67"/>
        <end position="87"/>
    </location>
</feature>
<evidence type="ECO:0000313" key="6">
    <source>
        <dbReference type="Proteomes" id="UP000887575"/>
    </source>
</evidence>
<feature type="chain" id="PRO_5042014788" evidence="4">
    <location>
        <begin position="19"/>
        <end position="308"/>
    </location>
</feature>
<dbReference type="InterPro" id="IPR001304">
    <property type="entry name" value="C-type_lectin-like"/>
</dbReference>
<keyword evidence="1" id="KW-1015">Disulfide bond</keyword>